<evidence type="ECO:0000313" key="3">
    <source>
        <dbReference type="Proteomes" id="UP001489004"/>
    </source>
</evidence>
<dbReference type="GO" id="GO:0003700">
    <property type="term" value="F:DNA-binding transcription factor activity"/>
    <property type="evidence" value="ECO:0007669"/>
    <property type="project" value="InterPro"/>
</dbReference>
<dbReference type="Proteomes" id="UP001489004">
    <property type="component" value="Unassembled WGS sequence"/>
</dbReference>
<comment type="caution">
    <text evidence="2">The sequence shown here is derived from an EMBL/GenBank/DDBJ whole genome shotgun (WGS) entry which is preliminary data.</text>
</comment>
<sequence>MAFSQRERQVETNKSRRKNTQAADAMNTGQQGNLLTRWPSWPSSSSTGLVIADAEDPATPRCLDTSLKGRLERRRAKNRRTAAASRARARAHQQALEAQATAYQSQLAHSEQESQLVTAQLAQNPPILLGKYRYARHGQ</sequence>
<dbReference type="InterPro" id="IPR046347">
    <property type="entry name" value="bZIP_sf"/>
</dbReference>
<dbReference type="AlphaFoldDB" id="A0AAW1Q377"/>
<feature type="region of interest" description="Disordered" evidence="1">
    <location>
        <begin position="72"/>
        <end position="98"/>
    </location>
</feature>
<proteinExistence type="predicted"/>
<feature type="compositionally biased region" description="Low complexity" evidence="1">
    <location>
        <begin position="81"/>
        <end position="98"/>
    </location>
</feature>
<feature type="region of interest" description="Disordered" evidence="1">
    <location>
        <begin position="1"/>
        <end position="39"/>
    </location>
</feature>
<gene>
    <name evidence="2" type="ORF">WJX72_003378</name>
</gene>
<organism evidence="2 3">
    <name type="scientific">[Myrmecia] bisecta</name>
    <dbReference type="NCBI Taxonomy" id="41462"/>
    <lineage>
        <taxon>Eukaryota</taxon>
        <taxon>Viridiplantae</taxon>
        <taxon>Chlorophyta</taxon>
        <taxon>core chlorophytes</taxon>
        <taxon>Trebouxiophyceae</taxon>
        <taxon>Trebouxiales</taxon>
        <taxon>Trebouxiaceae</taxon>
        <taxon>Myrmecia</taxon>
    </lineage>
</organism>
<accession>A0AAW1Q377</accession>
<evidence type="ECO:0000313" key="2">
    <source>
        <dbReference type="EMBL" id="KAK9816660.1"/>
    </source>
</evidence>
<name>A0AAW1Q377_9CHLO</name>
<feature type="compositionally biased region" description="Basic and acidic residues" evidence="1">
    <location>
        <begin position="1"/>
        <end position="14"/>
    </location>
</feature>
<protein>
    <recommendedName>
        <fullName evidence="4">BZIP domain-containing protein</fullName>
    </recommendedName>
</protein>
<evidence type="ECO:0000256" key="1">
    <source>
        <dbReference type="SAM" id="MobiDB-lite"/>
    </source>
</evidence>
<keyword evidence="3" id="KW-1185">Reference proteome</keyword>
<evidence type="ECO:0008006" key="4">
    <source>
        <dbReference type="Google" id="ProtNLM"/>
    </source>
</evidence>
<dbReference type="SUPFAM" id="SSF57959">
    <property type="entry name" value="Leucine zipper domain"/>
    <property type="match status" value="1"/>
</dbReference>
<dbReference type="EMBL" id="JALJOR010000005">
    <property type="protein sequence ID" value="KAK9816660.1"/>
    <property type="molecule type" value="Genomic_DNA"/>
</dbReference>
<reference evidence="2 3" key="1">
    <citation type="journal article" date="2024" name="Nat. Commun.">
        <title>Phylogenomics reveals the evolutionary origins of lichenization in chlorophyte algae.</title>
        <authorList>
            <person name="Puginier C."/>
            <person name="Libourel C."/>
            <person name="Otte J."/>
            <person name="Skaloud P."/>
            <person name="Haon M."/>
            <person name="Grisel S."/>
            <person name="Petersen M."/>
            <person name="Berrin J.G."/>
            <person name="Delaux P.M."/>
            <person name="Dal Grande F."/>
            <person name="Keller J."/>
        </authorList>
    </citation>
    <scope>NUCLEOTIDE SEQUENCE [LARGE SCALE GENOMIC DNA]</scope>
    <source>
        <strain evidence="2 3">SAG 2043</strain>
    </source>
</reference>